<dbReference type="PANTHER" id="PTHR31469:SF8">
    <property type="entry name" value="OS07G0641000 PROTEIN"/>
    <property type="match status" value="1"/>
</dbReference>
<name>A0ABC9EQM6_9POAL</name>
<evidence type="ECO:0000313" key="2">
    <source>
        <dbReference type="Proteomes" id="UP001497457"/>
    </source>
</evidence>
<dbReference type="FunFam" id="3.40.50.11350:FF:000006">
    <property type="entry name" value="Calcium ion binding"/>
    <property type="match status" value="1"/>
</dbReference>
<reference evidence="1 2" key="2">
    <citation type="submission" date="2024-10" db="EMBL/GenBank/DDBJ databases">
        <authorList>
            <person name="Ryan C."/>
        </authorList>
    </citation>
    <scope>NUCLEOTIDE SEQUENCE [LARGE SCALE GENOMIC DNA]</scope>
</reference>
<evidence type="ECO:0000313" key="1">
    <source>
        <dbReference type="EMBL" id="CAL5061386.1"/>
    </source>
</evidence>
<keyword evidence="2" id="KW-1185">Reference proteome</keyword>
<accession>A0ABC9EQM6</accession>
<organism evidence="1 2">
    <name type="scientific">Urochloa decumbens</name>
    <dbReference type="NCBI Taxonomy" id="240449"/>
    <lineage>
        <taxon>Eukaryota</taxon>
        <taxon>Viridiplantae</taxon>
        <taxon>Streptophyta</taxon>
        <taxon>Embryophyta</taxon>
        <taxon>Tracheophyta</taxon>
        <taxon>Spermatophyta</taxon>
        <taxon>Magnoliopsida</taxon>
        <taxon>Liliopsida</taxon>
        <taxon>Poales</taxon>
        <taxon>Poaceae</taxon>
        <taxon>PACMAD clade</taxon>
        <taxon>Panicoideae</taxon>
        <taxon>Panicodae</taxon>
        <taxon>Paniceae</taxon>
        <taxon>Melinidinae</taxon>
        <taxon>Urochloa</taxon>
    </lineage>
</organism>
<dbReference type="PANTHER" id="PTHR31469">
    <property type="entry name" value="OS07G0633600 PROTEIN"/>
    <property type="match status" value="1"/>
</dbReference>
<protein>
    <recommendedName>
        <fullName evidence="3">O-fucosyltransferase family protein</fullName>
    </recommendedName>
</protein>
<sequence>MTSHTVPHLLPRILPTKIESSSSPPMAIHPRITGGRRQGPLPLPLKNALLAAITVAAAVSILCLLSFTDTVSFTDTLAFLGFPPREVDKRDSNRRYLYWGRRVDCPGKHCGSCAGLGHQESSLRCALEEALFLDRVLVMPSRMCLSSVHNTKGILHSSNATTEQRWETGSCAMESLYDLDLMSRTVPVILDNPRSWYEIISRSTKLGEAGVVDVQGVSRVELKENPNYSSALLINRTASPLAWFMECKDRTKRSSVMLPYTFLPTMATKKLRNAANKMKEVLGDYDAIHVRRGDLLKNRKDRFGVERSLHPHLDRDTRPEFIKKRIAKWIRPGRTLFIASNERTPGFFSPLSDRYKLAYSSNFSSILDPIIENNYQLFMVERLIMQGAKTFVKTMKEFDKDLALCDDPKKNTKDWQEPVYT</sequence>
<proteinExistence type="predicted"/>
<evidence type="ECO:0008006" key="3">
    <source>
        <dbReference type="Google" id="ProtNLM"/>
    </source>
</evidence>
<dbReference type="AlphaFoldDB" id="A0ABC9EQM6"/>
<dbReference type="Proteomes" id="UP001497457">
    <property type="component" value="Chromosome 5rd"/>
</dbReference>
<dbReference type="Gene3D" id="3.40.50.11350">
    <property type="match status" value="1"/>
</dbReference>
<gene>
    <name evidence="1" type="ORF">URODEC1_LOCUS97684</name>
</gene>
<reference evidence="2" key="1">
    <citation type="submission" date="2024-06" db="EMBL/GenBank/DDBJ databases">
        <authorList>
            <person name="Ryan C."/>
        </authorList>
    </citation>
    <scope>NUCLEOTIDE SEQUENCE [LARGE SCALE GENOMIC DNA]</scope>
</reference>
<dbReference type="EMBL" id="OZ075115">
    <property type="protein sequence ID" value="CAL5061386.1"/>
    <property type="molecule type" value="Genomic_DNA"/>
</dbReference>